<keyword evidence="5 13" id="KW-0681">Retinal protein</keyword>
<dbReference type="GO" id="GO:0009881">
    <property type="term" value="F:photoreceptor activity"/>
    <property type="evidence" value="ECO:0007669"/>
    <property type="project" value="UniProtKB-KW"/>
</dbReference>
<dbReference type="GO" id="GO:0007601">
    <property type="term" value="P:visual perception"/>
    <property type="evidence" value="ECO:0007669"/>
    <property type="project" value="InterPro"/>
</dbReference>
<evidence type="ECO:0000259" key="14">
    <source>
        <dbReference type="PROSITE" id="PS50262"/>
    </source>
</evidence>
<feature type="transmembrane region" description="Helical" evidence="13">
    <location>
        <begin position="103"/>
        <end position="124"/>
    </location>
</feature>
<dbReference type="InterPro" id="IPR000276">
    <property type="entry name" value="GPCR_Rhodpsn"/>
</dbReference>
<evidence type="ECO:0000256" key="9">
    <source>
        <dbReference type="ARBA" id="ARBA00023136"/>
    </source>
</evidence>
<dbReference type="GO" id="GO:0004930">
    <property type="term" value="F:G protein-coupled receptor activity"/>
    <property type="evidence" value="ECO:0007669"/>
    <property type="project" value="UniProtKB-KW"/>
</dbReference>
<feature type="transmembrane region" description="Helical" evidence="13">
    <location>
        <begin position="62"/>
        <end position="83"/>
    </location>
</feature>
<gene>
    <name evidence="15" type="ORF">SEV965_LOCUS4337</name>
</gene>
<keyword evidence="10" id="KW-1015">Disulfide bond</keyword>
<evidence type="ECO:0000256" key="10">
    <source>
        <dbReference type="ARBA" id="ARBA00023157"/>
    </source>
</evidence>
<evidence type="ECO:0000256" key="3">
    <source>
        <dbReference type="ARBA" id="ARBA00022606"/>
    </source>
</evidence>
<proteinExistence type="inferred from homology"/>
<evidence type="ECO:0000256" key="13">
    <source>
        <dbReference type="RuleBase" id="RU004951"/>
    </source>
</evidence>
<organism evidence="15 16">
    <name type="scientific">Rotaria sordida</name>
    <dbReference type="NCBI Taxonomy" id="392033"/>
    <lineage>
        <taxon>Eukaryota</taxon>
        <taxon>Metazoa</taxon>
        <taxon>Spiralia</taxon>
        <taxon>Gnathifera</taxon>
        <taxon>Rotifera</taxon>
        <taxon>Eurotatoria</taxon>
        <taxon>Bdelloidea</taxon>
        <taxon>Philodinida</taxon>
        <taxon>Philodinidae</taxon>
        <taxon>Rotaria</taxon>
    </lineage>
</organism>
<dbReference type="Gene3D" id="1.20.1070.10">
    <property type="entry name" value="Rhodopsin 7-helix transmembrane proteins"/>
    <property type="match status" value="1"/>
</dbReference>
<keyword evidence="7 13" id="KW-0157">Chromophore</keyword>
<dbReference type="PROSITE" id="PS50262">
    <property type="entry name" value="G_PROTEIN_RECEP_F1_2"/>
    <property type="match status" value="1"/>
</dbReference>
<comment type="subcellular location">
    <subcellularLocation>
        <location evidence="1 13">Membrane</location>
        <topology evidence="1 13">Multi-pass membrane protein</topology>
    </subcellularLocation>
</comment>
<evidence type="ECO:0000256" key="2">
    <source>
        <dbReference type="ARBA" id="ARBA00022543"/>
    </source>
</evidence>
<evidence type="ECO:0000313" key="16">
    <source>
        <dbReference type="Proteomes" id="UP000663889"/>
    </source>
</evidence>
<dbReference type="PRINTS" id="PR00238">
    <property type="entry name" value="OPSIN"/>
</dbReference>
<feature type="transmembrane region" description="Helical" evidence="13">
    <location>
        <begin position="136"/>
        <end position="157"/>
    </location>
</feature>
<feature type="transmembrane region" description="Helical" evidence="13">
    <location>
        <begin position="28"/>
        <end position="50"/>
    </location>
</feature>
<evidence type="ECO:0000313" key="15">
    <source>
        <dbReference type="EMBL" id="CAF0875390.1"/>
    </source>
</evidence>
<dbReference type="GO" id="GO:0016020">
    <property type="term" value="C:membrane"/>
    <property type="evidence" value="ECO:0007669"/>
    <property type="project" value="UniProtKB-SubCell"/>
</dbReference>
<feature type="transmembrane region" description="Helical" evidence="13">
    <location>
        <begin position="267"/>
        <end position="285"/>
    </location>
</feature>
<keyword evidence="6 13" id="KW-1133">Transmembrane helix</keyword>
<dbReference type="InterPro" id="IPR050125">
    <property type="entry name" value="GPCR_opsins"/>
</dbReference>
<keyword evidence="3 13" id="KW-0716">Sensory transduction</keyword>
<dbReference type="Proteomes" id="UP000663889">
    <property type="component" value="Unassembled WGS sequence"/>
</dbReference>
<feature type="transmembrane region" description="Helical" evidence="13">
    <location>
        <begin position="191"/>
        <end position="214"/>
    </location>
</feature>
<dbReference type="GO" id="GO:0007602">
    <property type="term" value="P:phototransduction"/>
    <property type="evidence" value="ECO:0007669"/>
    <property type="project" value="UniProtKB-KW"/>
</dbReference>
<comment type="caution">
    <text evidence="15">The sequence shown here is derived from an EMBL/GenBank/DDBJ whole genome shotgun (WGS) entry which is preliminary data.</text>
</comment>
<feature type="domain" description="G-protein coupled receptors family 1 profile" evidence="14">
    <location>
        <begin position="42"/>
        <end position="283"/>
    </location>
</feature>
<keyword evidence="2 13" id="KW-0600">Photoreceptor protein</keyword>
<dbReference type="InterPro" id="IPR017452">
    <property type="entry name" value="GPCR_Rhodpsn_7TM"/>
</dbReference>
<keyword evidence="4 13" id="KW-0812">Transmembrane</keyword>
<name>A0A813XFL2_9BILA</name>
<dbReference type="SUPFAM" id="SSF81321">
    <property type="entry name" value="Family A G protein-coupled receptor-like"/>
    <property type="match status" value="1"/>
</dbReference>
<keyword evidence="12 13" id="KW-0807">Transducer</keyword>
<dbReference type="PRINTS" id="PR00237">
    <property type="entry name" value="GPCRRHODOPSN"/>
</dbReference>
<protein>
    <recommendedName>
        <fullName evidence="14">G-protein coupled receptors family 1 profile domain-containing protein</fullName>
    </recommendedName>
</protein>
<accession>A0A813XFL2</accession>
<evidence type="ECO:0000256" key="6">
    <source>
        <dbReference type="ARBA" id="ARBA00022989"/>
    </source>
</evidence>
<keyword evidence="11 13" id="KW-0675">Receptor</keyword>
<dbReference type="Pfam" id="PF00001">
    <property type="entry name" value="7tm_1"/>
    <property type="match status" value="1"/>
</dbReference>
<dbReference type="PROSITE" id="PS00237">
    <property type="entry name" value="G_PROTEIN_RECEP_F1_1"/>
    <property type="match status" value="1"/>
</dbReference>
<feature type="transmembrane region" description="Helical" evidence="13">
    <location>
        <begin position="235"/>
        <end position="255"/>
    </location>
</feature>
<sequence length="327" mass="37694">MFNDLFFNFTNNEWMQPALASCHVLKWIGIYLCFTFIFGVCLNAIVLIILLQNKRRRSPIDIFIIALCFADLLDALLGIPLSLTSNLACRWLYGKYLCYYEGFITYFVGMVGLYLLTALSLNRYWKIVTPTKEKYVTFQTAYISIILSVLGGLFWALPPIFGWNNYELEGVRTTCSICWQDRTINVISYNVLMFIFAYTIPLIIMVYCNICIYLKVHENSRAQMAWNTIKNSSKSVAFTIAWTPYAIVAFISSFFSPDLIPPLGGTIPAIFAKSSIYFNPFIYIMSNSYMRSKLFHIRKNTRRTPTNSDSLKDNNKQSVSLKYLEIS</sequence>
<comment type="similarity">
    <text evidence="13">Belongs to the G-protein coupled receptor 1 family. Opsin subfamily.</text>
</comment>
<evidence type="ECO:0000256" key="7">
    <source>
        <dbReference type="ARBA" id="ARBA00022991"/>
    </source>
</evidence>
<evidence type="ECO:0000256" key="11">
    <source>
        <dbReference type="ARBA" id="ARBA00023170"/>
    </source>
</evidence>
<evidence type="ECO:0000256" key="8">
    <source>
        <dbReference type="ARBA" id="ARBA00023040"/>
    </source>
</evidence>
<dbReference type="EMBL" id="CAJNOU010000122">
    <property type="protein sequence ID" value="CAF0875390.1"/>
    <property type="molecule type" value="Genomic_DNA"/>
</dbReference>
<evidence type="ECO:0000256" key="12">
    <source>
        <dbReference type="ARBA" id="ARBA00023224"/>
    </source>
</evidence>
<dbReference type="AlphaFoldDB" id="A0A813XFL2"/>
<reference evidence="15" key="1">
    <citation type="submission" date="2021-02" db="EMBL/GenBank/DDBJ databases">
        <authorList>
            <person name="Nowell W R."/>
        </authorList>
    </citation>
    <scope>NUCLEOTIDE SEQUENCE</scope>
</reference>
<evidence type="ECO:0000256" key="4">
    <source>
        <dbReference type="ARBA" id="ARBA00022692"/>
    </source>
</evidence>
<dbReference type="CDD" id="cd14969">
    <property type="entry name" value="7tmA_Opsins_type2_animals"/>
    <property type="match status" value="1"/>
</dbReference>
<evidence type="ECO:0000256" key="1">
    <source>
        <dbReference type="ARBA" id="ARBA00004141"/>
    </source>
</evidence>
<keyword evidence="8 13" id="KW-0297">G-protein coupled receptor</keyword>
<dbReference type="PANTHER" id="PTHR24240">
    <property type="entry name" value="OPSIN"/>
    <property type="match status" value="1"/>
</dbReference>
<dbReference type="InterPro" id="IPR001760">
    <property type="entry name" value="Opsin"/>
</dbReference>
<evidence type="ECO:0000256" key="5">
    <source>
        <dbReference type="ARBA" id="ARBA00022925"/>
    </source>
</evidence>
<keyword evidence="9 13" id="KW-0472">Membrane</keyword>